<evidence type="ECO:0000313" key="1">
    <source>
        <dbReference type="EMBL" id="NMF26646.1"/>
    </source>
</evidence>
<reference evidence="1 2" key="1">
    <citation type="submission" date="2020-04" db="EMBL/GenBank/DDBJ databases">
        <authorList>
            <person name="Hitch T.C.A."/>
            <person name="Wylensek D."/>
            <person name="Clavel T."/>
        </authorList>
    </citation>
    <scope>NUCLEOTIDE SEQUENCE [LARGE SCALE GENOMIC DNA]</scope>
    <source>
        <strain evidence="1 2">105184</strain>
    </source>
</reference>
<organism evidence="1 2">
    <name type="scientific">Parafannyhessea umbonata</name>
    <dbReference type="NCBI Taxonomy" id="604330"/>
    <lineage>
        <taxon>Bacteria</taxon>
        <taxon>Bacillati</taxon>
        <taxon>Actinomycetota</taxon>
        <taxon>Coriobacteriia</taxon>
        <taxon>Coriobacteriales</taxon>
        <taxon>Atopobiaceae</taxon>
        <taxon>Parafannyhessea</taxon>
    </lineage>
</organism>
<dbReference type="Proteomes" id="UP000565613">
    <property type="component" value="Unassembled WGS sequence"/>
</dbReference>
<name>A0A7X9TCW5_9ACTN</name>
<evidence type="ECO:0000313" key="2">
    <source>
        <dbReference type="Proteomes" id="UP000565613"/>
    </source>
</evidence>
<dbReference type="AlphaFoldDB" id="A0A7X9TCW5"/>
<dbReference type="EMBL" id="JABAGR010000010">
    <property type="protein sequence ID" value="NMF26646.1"/>
    <property type="molecule type" value="Genomic_DNA"/>
</dbReference>
<dbReference type="Gene3D" id="3.90.550.60">
    <property type="match status" value="1"/>
</dbReference>
<proteinExistence type="predicted"/>
<gene>
    <name evidence="1" type="ORF">HF885_09450</name>
</gene>
<accession>A0A7X9TCW5</accession>
<dbReference type="RefSeq" id="WP_170104681.1">
    <property type="nucleotide sequence ID" value="NZ_JABAGR010000010.1"/>
</dbReference>
<dbReference type="InterPro" id="IPR029044">
    <property type="entry name" value="Nucleotide-diphossugar_trans"/>
</dbReference>
<dbReference type="GO" id="GO:0016740">
    <property type="term" value="F:transferase activity"/>
    <property type="evidence" value="ECO:0007669"/>
    <property type="project" value="UniProtKB-KW"/>
</dbReference>
<sequence length="632" mass="72283">MIEFKIANVLLEDTRQFRATPLLYVRSDGAVVPCADGWKMQGTGGTGAFDFTTFFNGLSVMKYNRYTSAKGYRLHLHLKGASCTIKITHADRFDYYPSVLMEMNVAESSNWHEVEIDLPNCDGDVLEGFQIHSTGDVYLKDSFYTALVEEEELRTVELALSTTTFKKERFIEHNIELVRKQILGCDDEVATHFRMFVIDNGRTLDSQQLSGDGISVYPNRNVGGSGGFAYGMLLAQKQEGVTHVLLMDDDVEVSPESIKRTYSLLRIVNDEYSEAFVSGAMMNFDEPDIHWEDIGYMTEAGVYQSLKPVLRMSNLHDCVTSESFEPDYRTWPDLKQRYAAWWYCCIPVSVIRKHGMPLPFFVRFDDAEYGLRCNPHIMTLNGICIWHLAFYMRYNAGVERYQTIRNGITGQAITGVAPLTNFVKEIERNIRIELVKFNYKDALLAVQGFEDFLNGPSSFMSKDYAEKRFMEANRNKEVQVSLNKLKPVVENEVGIDIDTIGTDEILRDISLDKVSRNKLNKLLLLKRFNDTLNGQVKGGLRPLSDRVAVVEGVGWSCPIGKLYGADFVIAINIQQKTGVLRRRDNSRGREIWHRFENDLKYFEANRDSIYGKYSSIKQTVTSTDFWETYLDF</sequence>
<protein>
    <submittedName>
        <fullName evidence="1">Glycosyltransferase family 2 protein</fullName>
    </submittedName>
</protein>
<comment type="caution">
    <text evidence="1">The sequence shown here is derived from an EMBL/GenBank/DDBJ whole genome shotgun (WGS) entry which is preliminary data.</text>
</comment>
<keyword evidence="1" id="KW-0808">Transferase</keyword>
<dbReference type="SUPFAM" id="SSF53448">
    <property type="entry name" value="Nucleotide-diphospho-sugar transferases"/>
    <property type="match status" value="1"/>
</dbReference>